<evidence type="ECO:0008006" key="5">
    <source>
        <dbReference type="Google" id="ProtNLM"/>
    </source>
</evidence>
<dbReference type="Proteomes" id="UP000094526">
    <property type="component" value="Unassembled WGS sequence"/>
</dbReference>
<dbReference type="VEuPathDB" id="FungiDB:CLCR_01087"/>
<keyword evidence="4" id="KW-1185">Reference proteome</keyword>
<feature type="coiled-coil region" evidence="1">
    <location>
        <begin position="109"/>
        <end position="171"/>
    </location>
</feature>
<dbReference type="EMBL" id="LGRB01000016">
    <property type="protein sequence ID" value="OCT46109.1"/>
    <property type="molecule type" value="Genomic_DNA"/>
</dbReference>
<comment type="caution">
    <text evidence="3">The sequence shown here is derived from an EMBL/GenBank/DDBJ whole genome shotgun (WGS) entry which is preliminary data.</text>
</comment>
<evidence type="ECO:0000313" key="4">
    <source>
        <dbReference type="Proteomes" id="UP000094526"/>
    </source>
</evidence>
<accession>A0A1C1CCA2</accession>
<dbReference type="AlphaFoldDB" id="A0A1C1CCA2"/>
<name>A0A1C1CCA2_9EURO</name>
<dbReference type="SUPFAM" id="SSF56112">
    <property type="entry name" value="Protein kinase-like (PK-like)"/>
    <property type="match status" value="1"/>
</dbReference>
<dbReference type="OrthoDB" id="4138941at2759"/>
<evidence type="ECO:0000256" key="2">
    <source>
        <dbReference type="SAM" id="MobiDB-lite"/>
    </source>
</evidence>
<evidence type="ECO:0000313" key="3">
    <source>
        <dbReference type="EMBL" id="OCT46109.1"/>
    </source>
</evidence>
<feature type="region of interest" description="Disordered" evidence="2">
    <location>
        <begin position="185"/>
        <end position="216"/>
    </location>
</feature>
<organism evidence="3 4">
    <name type="scientific">Cladophialophora carrionii</name>
    <dbReference type="NCBI Taxonomy" id="86049"/>
    <lineage>
        <taxon>Eukaryota</taxon>
        <taxon>Fungi</taxon>
        <taxon>Dikarya</taxon>
        <taxon>Ascomycota</taxon>
        <taxon>Pezizomycotina</taxon>
        <taxon>Eurotiomycetes</taxon>
        <taxon>Chaetothyriomycetidae</taxon>
        <taxon>Chaetothyriales</taxon>
        <taxon>Herpotrichiellaceae</taxon>
        <taxon>Cladophialophora</taxon>
    </lineage>
</organism>
<proteinExistence type="predicted"/>
<evidence type="ECO:0000256" key="1">
    <source>
        <dbReference type="SAM" id="Coils"/>
    </source>
</evidence>
<dbReference type="STRING" id="86049.A0A1C1CCA2"/>
<sequence>MEGIPVQRRGNVQRAEWRQKCRQILAQYLRKSVEPAEVRLQPHEDDGYVWIRQPDREHLFTRPLSKHSTSVYMQLCREVGPSIEAIPHPGLERILPEHRSKRIRVSGSILDLTSQISQLQSETEKLANQLSFSEDQTRRERVLRQEAEEKARRLEGELSTARMDMVQLQQENTCLLSVNERITKRMKRSDDQTASYKRKLPFNPPSPQEHPHKRLSLDSPLSWEEEFFANSKGISDRIRASDVDREPLRFHETLLELVYPFNHPVPDAPAQVWFARGETGVYAVKLYKPYTDDEAESQVARLSDPKPSLQKVRHDFSPFALETRAYERIRKLCPTPQQSFFRRYHGTIEIPPSPVRRSSVRTSRRQGIVFDVLTPGLEGRHLHSGRVIGDFAPHAKILHTELAKLDISPLEKRWYLSVLNDRLRMAMSAHTLGILHGDIKPDCFGLPDSPHDIVLHDFSRAYTFTRERPCAMNGIRRLRSFECAVEVERRNIRSCVHEM</sequence>
<gene>
    <name evidence="3" type="ORF">CLCR_01087</name>
</gene>
<dbReference type="InterPro" id="IPR011009">
    <property type="entry name" value="Kinase-like_dom_sf"/>
</dbReference>
<keyword evidence="1" id="KW-0175">Coiled coil</keyword>
<protein>
    <recommendedName>
        <fullName evidence="5">Protein kinase domain-containing protein</fullName>
    </recommendedName>
</protein>
<reference evidence="4" key="1">
    <citation type="submission" date="2015-07" db="EMBL/GenBank/DDBJ databases">
        <authorList>
            <person name="Teixeira M.M."/>
            <person name="Souza R.C."/>
            <person name="Almeida L.G."/>
            <person name="Vicente V.A."/>
            <person name="de Hoog S."/>
            <person name="Bocca A.L."/>
            <person name="de Almeida S.R."/>
            <person name="Vasconcelos A.T."/>
            <person name="Felipe M.S."/>
        </authorList>
    </citation>
    <scope>NUCLEOTIDE SEQUENCE [LARGE SCALE GENOMIC DNA]</scope>
    <source>
        <strain evidence="4">KSF</strain>
    </source>
</reference>